<dbReference type="EMBL" id="CP013659">
    <property type="protein sequence ID" value="ALS75282.1"/>
    <property type="molecule type" value="Genomic_DNA"/>
</dbReference>
<keyword evidence="4" id="KW-1185">Reference proteome</keyword>
<feature type="transmembrane region" description="Helical" evidence="2">
    <location>
        <begin position="6"/>
        <end position="24"/>
    </location>
</feature>
<reference evidence="3" key="1">
    <citation type="submission" date="2016-01" db="EMBL/GenBank/DDBJ databases">
        <title>Complete genome of Planococcus rifietoensis type strain M8.</title>
        <authorList>
            <person name="See-Too W.S."/>
        </authorList>
    </citation>
    <scope>NUCLEOTIDE SEQUENCE [LARGE SCALE GENOMIC DNA]</scope>
    <source>
        <strain evidence="3">M8</strain>
    </source>
</reference>
<feature type="transmembrane region" description="Helical" evidence="2">
    <location>
        <begin position="80"/>
        <end position="103"/>
    </location>
</feature>
<keyword evidence="2" id="KW-0812">Transmembrane</keyword>
<dbReference type="Proteomes" id="UP000067683">
    <property type="component" value="Chromosome"/>
</dbReference>
<dbReference type="OrthoDB" id="849477at2"/>
<feature type="compositionally biased region" description="Basic and acidic residues" evidence="1">
    <location>
        <begin position="182"/>
        <end position="192"/>
    </location>
</feature>
<feature type="region of interest" description="Disordered" evidence="1">
    <location>
        <begin position="170"/>
        <end position="245"/>
    </location>
</feature>
<name>A0A0U2J760_9BACL</name>
<evidence type="ECO:0000256" key="2">
    <source>
        <dbReference type="SAM" id="Phobius"/>
    </source>
</evidence>
<evidence type="ECO:0000256" key="1">
    <source>
        <dbReference type="SAM" id="MobiDB-lite"/>
    </source>
</evidence>
<evidence type="ECO:0000313" key="4">
    <source>
        <dbReference type="Proteomes" id="UP000067683"/>
    </source>
</evidence>
<keyword evidence="2" id="KW-1133">Transmembrane helix</keyword>
<accession>A0A0U2J760</accession>
<gene>
    <name evidence="3" type="ORF">AUC31_08630</name>
</gene>
<sequence>MFGLSDLIALAISAFIILPVVVFIREAGYLVVSALLGAKNPRLTIGSGPRVFKIGMFDVRRYYHLYSWFAYDDLKRQSKFAYIMLYAGPILANVIVAFIVNALVANGVLDQYETFWNRFVFYGFYFVLFDALPMKTANGMPNNGMIIYEMLRYGKRTDFNDEPFLPSTTEVEEQYEEEMEKVEEMKENQKEIIEDDEDNSPEQQEKERREKEDIEESKQRDKEDLERAKNLTIKQRHEAKEENKD</sequence>
<proteinExistence type="predicted"/>
<dbReference type="AlphaFoldDB" id="A0A0U2J760"/>
<feature type="compositionally biased region" description="Basic and acidic residues" evidence="1">
    <location>
        <begin position="203"/>
        <end position="245"/>
    </location>
</feature>
<protein>
    <submittedName>
        <fullName evidence="3">Uncharacterized protein</fullName>
    </submittedName>
</protein>
<evidence type="ECO:0000313" key="3">
    <source>
        <dbReference type="EMBL" id="ALS75282.1"/>
    </source>
</evidence>
<keyword evidence="2" id="KW-0472">Membrane</keyword>
<dbReference type="RefSeq" id="WP_058381989.1">
    <property type="nucleotide sequence ID" value="NZ_CP013659.2"/>
</dbReference>
<feature type="compositionally biased region" description="Acidic residues" evidence="1">
    <location>
        <begin position="170"/>
        <end position="181"/>
    </location>
</feature>
<dbReference type="KEGG" id="prt:AUC31_08630"/>
<feature type="transmembrane region" description="Helical" evidence="2">
    <location>
        <begin position="115"/>
        <end position="132"/>
    </location>
</feature>
<dbReference type="STRING" id="200991.AUC31_08630"/>
<organism evidence="3 4">
    <name type="scientific">Planococcus rifietoensis</name>
    <dbReference type="NCBI Taxonomy" id="200991"/>
    <lineage>
        <taxon>Bacteria</taxon>
        <taxon>Bacillati</taxon>
        <taxon>Bacillota</taxon>
        <taxon>Bacilli</taxon>
        <taxon>Bacillales</taxon>
        <taxon>Caryophanaceae</taxon>
        <taxon>Planococcus</taxon>
    </lineage>
</organism>